<protein>
    <submittedName>
        <fullName evidence="3">MoxR family ATPase</fullName>
    </submittedName>
</protein>
<evidence type="ECO:0000259" key="2">
    <source>
        <dbReference type="SMART" id="SM00382"/>
    </source>
</evidence>
<proteinExistence type="predicted"/>
<evidence type="ECO:0000313" key="3">
    <source>
        <dbReference type="EMBL" id="TLS42231.1"/>
    </source>
</evidence>
<dbReference type="SUPFAM" id="SSF52540">
    <property type="entry name" value="P-loop containing nucleoside triphosphate hydrolases"/>
    <property type="match status" value="1"/>
</dbReference>
<feature type="region of interest" description="Disordered" evidence="1">
    <location>
        <begin position="136"/>
        <end position="166"/>
    </location>
</feature>
<keyword evidence="4" id="KW-1185">Reference proteome</keyword>
<dbReference type="Gene3D" id="3.40.50.300">
    <property type="entry name" value="P-loop containing nucleotide triphosphate hydrolases"/>
    <property type="match status" value="1"/>
</dbReference>
<evidence type="ECO:0000313" key="4">
    <source>
        <dbReference type="Proteomes" id="UP000305906"/>
    </source>
</evidence>
<dbReference type="InterPro" id="IPR003593">
    <property type="entry name" value="AAA+_ATPase"/>
</dbReference>
<gene>
    <name evidence="3" type="ORF">FE633_31630</name>
</gene>
<evidence type="ECO:0000256" key="1">
    <source>
        <dbReference type="SAM" id="MobiDB-lite"/>
    </source>
</evidence>
<reference evidence="3 4" key="1">
    <citation type="submission" date="2019-05" db="EMBL/GenBank/DDBJ databases">
        <title>Streptomyces sp. NEAU-C151, a novel actinomycete isolated from soil.</title>
        <authorList>
            <person name="Han L."/>
            <person name="Jiang H."/>
        </authorList>
    </citation>
    <scope>NUCLEOTIDE SEQUENCE [LARGE SCALE GENOMIC DNA]</scope>
    <source>
        <strain evidence="3 4">NEAU-C151</strain>
    </source>
</reference>
<accession>A0A5R9FGB7</accession>
<organism evidence="3 4">
    <name type="scientific">Streptomyces montanus</name>
    <dbReference type="NCBI Taxonomy" id="2580423"/>
    <lineage>
        <taxon>Bacteria</taxon>
        <taxon>Bacillati</taxon>
        <taxon>Actinomycetota</taxon>
        <taxon>Actinomycetes</taxon>
        <taxon>Kitasatosporales</taxon>
        <taxon>Streptomycetaceae</taxon>
        <taxon>Streptomyces</taxon>
    </lineage>
</organism>
<feature type="domain" description="AAA+ ATPase" evidence="2">
    <location>
        <begin position="74"/>
        <end position="288"/>
    </location>
</feature>
<dbReference type="CDD" id="cd00009">
    <property type="entry name" value="AAA"/>
    <property type="match status" value="1"/>
</dbReference>
<dbReference type="Proteomes" id="UP000305906">
    <property type="component" value="Unassembled WGS sequence"/>
</dbReference>
<dbReference type="SMART" id="SM00382">
    <property type="entry name" value="AAA"/>
    <property type="match status" value="1"/>
</dbReference>
<name>A0A5R9FGB7_9ACTN</name>
<dbReference type="InterPro" id="IPR027417">
    <property type="entry name" value="P-loop_NTPase"/>
</dbReference>
<dbReference type="RefSeq" id="WP_138048610.1">
    <property type="nucleotide sequence ID" value="NZ_VBZC01000043.1"/>
</dbReference>
<sequence length="364" mass="40154">MSEWFIYEGTGGPDPDKILRLPDPPPWRAFDAPVVTYDVPPFDSSTHRRLGARTIPLPIQDSGTLELINAALYLRRPLLVTGEPGVGKSTLAHSIAYELGLGRVLDWPIVSRSELRDGLYTYDAIGRLQDAQLDRATHPGASAPEAPEAPEAAAGPSVPASEQPGGQVSEDIGRYIRLGPLGTALIASDRPRVLLIDEMDKSDIDLPNDLLNVLEEGRFAIPELERIADRPGQRTVKVLTDDGRRVEVTDGQVRCRAFPFVVMTSNREREFPAPLLRRCIPLDLKAPRDERLAALVQAHFGDGSYEDNRDIVDQFTEAEADGALRPTDQLLNAIFLAQHAARDASDRREEISELLMQPLDRGPR</sequence>
<dbReference type="AlphaFoldDB" id="A0A5R9FGB7"/>
<comment type="caution">
    <text evidence="3">The sequence shown here is derived from an EMBL/GenBank/DDBJ whole genome shotgun (WGS) entry which is preliminary data.</text>
</comment>
<feature type="compositionally biased region" description="Low complexity" evidence="1">
    <location>
        <begin position="139"/>
        <end position="162"/>
    </location>
</feature>
<dbReference type="EMBL" id="VBZC01000043">
    <property type="protein sequence ID" value="TLS42231.1"/>
    <property type="molecule type" value="Genomic_DNA"/>
</dbReference>